<comment type="caution">
    <text evidence="2">The sequence shown here is derived from an EMBL/GenBank/DDBJ whole genome shotgun (WGS) entry which is preliminary data.</text>
</comment>
<dbReference type="EMBL" id="VNKI01000001">
    <property type="protein sequence ID" value="TVX84185.1"/>
    <property type="molecule type" value="Genomic_DNA"/>
</dbReference>
<dbReference type="Pfam" id="PF01261">
    <property type="entry name" value="AP_endonuc_2"/>
    <property type="match status" value="1"/>
</dbReference>
<sequence length="299" mass="34605">MALLLISFFSGKSNVLKSLNDKNKKEKGGITLKLSLCTTGFKEWDIEEIINWLLPLQADVKGLELWNKHIERFQEKHGPLDKLAKLLETNDLQIPSISGYTTFSKLWNQKEHQNEINQARRLLDMAHQLNCPLIRTFAGHIASRNASPEQWSETATELNKLGQMADLYGVDVAIEIHYDSFADNLEAIHKLLEDIDHPRIKLIFDGANLYVDQLNPKEVLESIFPHVSHVHLKNYHYNHKERYKNKPAPIFSGDVDNIRLLEELRKRNYTGFVSLEYFGQEGMPNLLASLEQWKQQLTY</sequence>
<evidence type="ECO:0000313" key="3">
    <source>
        <dbReference type="Proteomes" id="UP000317770"/>
    </source>
</evidence>
<dbReference type="Proteomes" id="UP000317770">
    <property type="component" value="Unassembled WGS sequence"/>
</dbReference>
<dbReference type="InterPro" id="IPR050312">
    <property type="entry name" value="IolE/XylAMocC-like"/>
</dbReference>
<name>A0A8B5Y5F1_9BACI</name>
<protein>
    <submittedName>
        <fullName evidence="2">Sugar phosphate isomerase/epimerase</fullName>
    </submittedName>
</protein>
<evidence type="ECO:0000313" key="2">
    <source>
        <dbReference type="EMBL" id="TVX84185.1"/>
    </source>
</evidence>
<proteinExistence type="predicted"/>
<dbReference type="InterPro" id="IPR013022">
    <property type="entry name" value="Xyl_isomerase-like_TIM-brl"/>
</dbReference>
<dbReference type="AlphaFoldDB" id="A0A8B5Y5F1"/>
<dbReference type="PANTHER" id="PTHR12110">
    <property type="entry name" value="HYDROXYPYRUVATE ISOMERASE"/>
    <property type="match status" value="1"/>
</dbReference>
<keyword evidence="2" id="KW-0413">Isomerase</keyword>
<dbReference type="SUPFAM" id="SSF51658">
    <property type="entry name" value="Xylose isomerase-like"/>
    <property type="match status" value="1"/>
</dbReference>
<reference evidence="2 3" key="1">
    <citation type="submission" date="2019-07" db="EMBL/GenBank/DDBJ databases">
        <title>Genome assembly of Bacillus simplex strain GGC-P6A.</title>
        <authorList>
            <person name="Jennings M.E."/>
            <person name="Barton H.A."/>
        </authorList>
    </citation>
    <scope>NUCLEOTIDE SEQUENCE [LARGE SCALE GENOMIC DNA]</scope>
    <source>
        <strain evidence="2 3">GGC-P6A</strain>
    </source>
</reference>
<gene>
    <name evidence="2" type="ORF">FQP34_02935</name>
</gene>
<accession>A0A8B5Y5F1</accession>
<organism evidence="2 3">
    <name type="scientific">Peribacillus simplex</name>
    <dbReference type="NCBI Taxonomy" id="1478"/>
    <lineage>
        <taxon>Bacteria</taxon>
        <taxon>Bacillati</taxon>
        <taxon>Bacillota</taxon>
        <taxon>Bacilli</taxon>
        <taxon>Bacillales</taxon>
        <taxon>Bacillaceae</taxon>
        <taxon>Peribacillus</taxon>
    </lineage>
</organism>
<evidence type="ECO:0000259" key="1">
    <source>
        <dbReference type="Pfam" id="PF01261"/>
    </source>
</evidence>
<dbReference type="Gene3D" id="3.20.20.150">
    <property type="entry name" value="Divalent-metal-dependent TIM barrel enzymes"/>
    <property type="match status" value="1"/>
</dbReference>
<dbReference type="GO" id="GO:0016853">
    <property type="term" value="F:isomerase activity"/>
    <property type="evidence" value="ECO:0007669"/>
    <property type="project" value="UniProtKB-KW"/>
</dbReference>
<feature type="domain" description="Xylose isomerase-like TIM barrel" evidence="1">
    <location>
        <begin position="59"/>
        <end position="288"/>
    </location>
</feature>
<dbReference type="InterPro" id="IPR036237">
    <property type="entry name" value="Xyl_isomerase-like_sf"/>
</dbReference>